<dbReference type="InterPro" id="IPR023850">
    <property type="entry name" value="MftB"/>
</dbReference>
<dbReference type="NCBIfam" id="TIGR03967">
    <property type="entry name" value="mycofact_MftB"/>
    <property type="match status" value="1"/>
</dbReference>
<dbReference type="RefSeq" id="WP_387250605.1">
    <property type="nucleotide sequence ID" value="NZ_JBIALX010000004.1"/>
</dbReference>
<reference evidence="1 2" key="1">
    <citation type="submission" date="2024-10" db="EMBL/GenBank/DDBJ databases">
        <title>The Natural Products Discovery Center: Release of the First 8490 Sequenced Strains for Exploring Actinobacteria Biosynthetic Diversity.</title>
        <authorList>
            <person name="Kalkreuter E."/>
            <person name="Kautsar S.A."/>
            <person name="Yang D."/>
            <person name="Bader C.D."/>
            <person name="Teijaro C.N."/>
            <person name="Fluegel L."/>
            <person name="Davis C.M."/>
            <person name="Simpson J.R."/>
            <person name="Lauterbach L."/>
            <person name="Steele A.D."/>
            <person name="Gui C."/>
            <person name="Meng S."/>
            <person name="Li G."/>
            <person name="Viehrig K."/>
            <person name="Ye F."/>
            <person name="Su P."/>
            <person name="Kiefer A.F."/>
            <person name="Nichols A."/>
            <person name="Cepeda A.J."/>
            <person name="Yan W."/>
            <person name="Fan B."/>
            <person name="Jiang Y."/>
            <person name="Adhikari A."/>
            <person name="Zheng C.-J."/>
            <person name="Schuster L."/>
            <person name="Cowan T.M."/>
            <person name="Smanski M.J."/>
            <person name="Chevrette M.G."/>
            <person name="De Carvalho L.P.S."/>
            <person name="Shen B."/>
        </authorList>
    </citation>
    <scope>NUCLEOTIDE SEQUENCE [LARGE SCALE GENOMIC DNA]</scope>
    <source>
        <strain evidence="1 2">NPDC004550</strain>
    </source>
</reference>
<dbReference type="Proteomes" id="UP001601521">
    <property type="component" value="Unassembled WGS sequence"/>
</dbReference>
<keyword evidence="2" id="KW-1185">Reference proteome</keyword>
<comment type="caution">
    <text evidence="1">The sequence shown here is derived from an EMBL/GenBank/DDBJ whole genome shotgun (WGS) entry which is preliminary data.</text>
</comment>
<name>A0ABW6NF33_9NOCA</name>
<dbReference type="EMBL" id="JBIALX010000004">
    <property type="protein sequence ID" value="MFF0453761.1"/>
    <property type="molecule type" value="Genomic_DNA"/>
</dbReference>
<protein>
    <submittedName>
        <fullName evidence="1">Mycofactocin biosynthesis chaperone MftB</fullName>
    </submittedName>
</protein>
<organism evidence="1 2">
    <name type="scientific">Nocardia africana</name>
    <dbReference type="NCBI Taxonomy" id="134964"/>
    <lineage>
        <taxon>Bacteria</taxon>
        <taxon>Bacillati</taxon>
        <taxon>Actinomycetota</taxon>
        <taxon>Actinomycetes</taxon>
        <taxon>Mycobacteriales</taxon>
        <taxon>Nocardiaceae</taxon>
        <taxon>Nocardia</taxon>
    </lineage>
</organism>
<evidence type="ECO:0000313" key="1">
    <source>
        <dbReference type="EMBL" id="MFF0453761.1"/>
    </source>
</evidence>
<sequence>MSTDGSVGEPFDPARPYRLNPAVAVRPEPFGALLYDYGTRRLSFLKTRTLLTVVQELAGRPHVRAALAAADVPESERQHYESALAGLASAGTIQRRTDG</sequence>
<proteinExistence type="predicted"/>
<evidence type="ECO:0000313" key="2">
    <source>
        <dbReference type="Proteomes" id="UP001601521"/>
    </source>
</evidence>
<gene>
    <name evidence="1" type="primary">mftB</name>
    <name evidence="1" type="ORF">ACFYTH_10370</name>
</gene>
<accession>A0ABW6NF33</accession>
<dbReference type="Pfam" id="PF26520">
    <property type="entry name" value="MftB_chaperone"/>
    <property type="match status" value="1"/>
</dbReference>